<evidence type="ECO:0000313" key="3">
    <source>
        <dbReference type="Proteomes" id="UP000037688"/>
    </source>
</evidence>
<reference evidence="2 3" key="1">
    <citation type="submission" date="2015-08" db="EMBL/GenBank/DDBJ databases">
        <title>Draft genome sequence of cellulolytic and xylanolytic Paenibacillus sp. A59, isolated from a decaying forest soil from Patagonia, Argentina.</title>
        <authorList>
            <person name="Ghio S."/>
            <person name="Caceres A.M."/>
            <person name="Talia P."/>
            <person name="Grasso D."/>
            <person name="Campos E."/>
        </authorList>
    </citation>
    <scope>NUCLEOTIDE SEQUENCE [LARGE SCALE GENOMIC DNA]</scope>
    <source>
        <strain evidence="2 3">A59</strain>
    </source>
</reference>
<evidence type="ECO:0000313" key="2">
    <source>
        <dbReference type="EMBL" id="KOY16884.1"/>
    </source>
</evidence>
<comment type="caution">
    <text evidence="2">The sequence shown here is derived from an EMBL/GenBank/DDBJ whole genome shotgun (WGS) entry which is preliminary data.</text>
</comment>
<organism evidence="2 3">
    <name type="scientific">Paenibacillus xylanivorans</name>
    <dbReference type="NCBI Taxonomy" id="1705561"/>
    <lineage>
        <taxon>Bacteria</taxon>
        <taxon>Bacillati</taxon>
        <taxon>Bacillota</taxon>
        <taxon>Bacilli</taxon>
        <taxon>Bacillales</taxon>
        <taxon>Paenibacillaceae</taxon>
        <taxon>Paenibacillus</taxon>
    </lineage>
</organism>
<dbReference type="RefSeq" id="WP_082350617.1">
    <property type="nucleotide sequence ID" value="NZ_LITU01000050.1"/>
</dbReference>
<feature type="chain" id="PRO_5038610002" description="WxL domain-containing protein" evidence="1">
    <location>
        <begin position="26"/>
        <end position="140"/>
    </location>
</feature>
<evidence type="ECO:0008006" key="4">
    <source>
        <dbReference type="Google" id="ProtNLM"/>
    </source>
</evidence>
<proteinExistence type="predicted"/>
<dbReference type="PATRIC" id="fig|1705561.3.peg.1517"/>
<gene>
    <name evidence="2" type="ORF">AMS66_08415</name>
</gene>
<keyword evidence="3" id="KW-1185">Reference proteome</keyword>
<dbReference type="Proteomes" id="UP000037688">
    <property type="component" value="Unassembled WGS sequence"/>
</dbReference>
<dbReference type="AlphaFoldDB" id="A0A0N1IWS7"/>
<protein>
    <recommendedName>
        <fullName evidence="4">WxL domain-containing protein</fullName>
    </recommendedName>
</protein>
<keyword evidence="1" id="KW-0732">Signal</keyword>
<accession>A0A0N1IWS7</accession>
<feature type="signal peptide" evidence="1">
    <location>
        <begin position="1"/>
        <end position="25"/>
    </location>
</feature>
<name>A0A0N1IWS7_9BACL</name>
<dbReference type="EMBL" id="LITU01000050">
    <property type="protein sequence ID" value="KOY16884.1"/>
    <property type="molecule type" value="Genomic_DNA"/>
</dbReference>
<sequence>MFKKWANVLMILSLVFAVCSPTSYAAAKTVKVTVTLVSAELVENNSVGNEWAIGASVNGKSLEEGSSVTLNLKSTDTVKLQANAEEQDKIPDLGSKSTNVKVPSISKSINKTLSVVVTENRGRYSGNTATWEFKFKISKK</sequence>
<evidence type="ECO:0000256" key="1">
    <source>
        <dbReference type="SAM" id="SignalP"/>
    </source>
</evidence>